<protein>
    <submittedName>
        <fullName evidence="1">Uncharacterized protein</fullName>
    </submittedName>
</protein>
<reference evidence="1 2" key="1">
    <citation type="submission" date="2024-04" db="EMBL/GenBank/DDBJ databases">
        <title>Tritrichomonas musculus Genome.</title>
        <authorList>
            <person name="Alves-Ferreira E."/>
            <person name="Grigg M."/>
            <person name="Lorenzi H."/>
            <person name="Galac M."/>
        </authorList>
    </citation>
    <scope>NUCLEOTIDE SEQUENCE [LARGE SCALE GENOMIC DNA]</scope>
    <source>
        <strain evidence="1 2">EAF2021</strain>
    </source>
</reference>
<dbReference type="EMBL" id="JAPFFF010000001">
    <property type="protein sequence ID" value="KAK8898457.1"/>
    <property type="molecule type" value="Genomic_DNA"/>
</dbReference>
<accession>A0ABR2L6R5</accession>
<comment type="caution">
    <text evidence="1">The sequence shown here is derived from an EMBL/GenBank/DDBJ whole genome shotgun (WGS) entry which is preliminary data.</text>
</comment>
<organism evidence="1 2">
    <name type="scientific">Tritrichomonas musculus</name>
    <dbReference type="NCBI Taxonomy" id="1915356"/>
    <lineage>
        <taxon>Eukaryota</taxon>
        <taxon>Metamonada</taxon>
        <taxon>Parabasalia</taxon>
        <taxon>Tritrichomonadida</taxon>
        <taxon>Tritrichomonadidae</taxon>
        <taxon>Tritrichomonas</taxon>
    </lineage>
</organism>
<sequence length="356" mass="41284">MAENEESKQNPFVKYHFGKHDFYSENLENSDNFVAEFHGPVRFQEPICIDSVQYLRADGNHFFSQNQIMKMEAIANIAYKLKSLDWASDEDGSKTVIFSEDFIFGKRLIVKDLISNDYFVLNDVDHKIKQIANQTKEVESTLTERLDQIQNDQIPALISRVDRLNDWSSESAVQRDDASELQNFSFIYKPLDESLRPARENRVMYADEVGRQVDKMKKITQEMIRWVKDGPVQEYLKFPNSVFVADAFFKNPKDNTCFSAIRLKNTLDDLSKWLDPETGILKDGKLRYKKKKDASQIGVMLFDEIGQNIDILLEKTKNLREDAGIGSNTMIYATNSFLRASKSWRLVCHIKLSQRN</sequence>
<name>A0ABR2L6R5_9EUKA</name>
<evidence type="ECO:0000313" key="2">
    <source>
        <dbReference type="Proteomes" id="UP001470230"/>
    </source>
</evidence>
<dbReference type="Proteomes" id="UP001470230">
    <property type="component" value="Unassembled WGS sequence"/>
</dbReference>
<evidence type="ECO:0000313" key="1">
    <source>
        <dbReference type="EMBL" id="KAK8898457.1"/>
    </source>
</evidence>
<gene>
    <name evidence="1" type="ORF">M9Y10_000745</name>
</gene>
<keyword evidence="2" id="KW-1185">Reference proteome</keyword>
<proteinExistence type="predicted"/>